<sequence>MLRRAAAAGRRLGASTLCRQFRRYGSREQYSNIEEFAEGSKINASRDQQDDDSVPTCPGSWSSFRAEVRVGDSGAGVAACDGDRLLRLHLRGHGVVPKVETVLSCHSLHVVCFSLDVQTVPALSAVRPHLACGQAPPQGPAALLRLVVVLVPEGQRPCAQAYQLSSTSSVEVREQPARSVGRRRDGAASAKVATPDGG</sequence>
<comment type="caution">
    <text evidence="2">The sequence shown here is derived from an EMBL/GenBank/DDBJ whole genome shotgun (WGS) entry which is preliminary data.</text>
</comment>
<reference evidence="2" key="1">
    <citation type="submission" date="2019-10" db="EMBL/GenBank/DDBJ databases">
        <title>The sequence and de novo assembly of the wild yak genome.</title>
        <authorList>
            <person name="Liu Y."/>
        </authorList>
    </citation>
    <scope>NUCLEOTIDE SEQUENCE [LARGE SCALE GENOMIC DNA]</scope>
    <source>
        <strain evidence="2">WY2019</strain>
    </source>
</reference>
<accession>A0A6B0S0M3</accession>
<keyword evidence="3" id="KW-1185">Reference proteome</keyword>
<evidence type="ECO:0000313" key="2">
    <source>
        <dbReference type="EMBL" id="MXQ96009.1"/>
    </source>
</evidence>
<dbReference type="Proteomes" id="UP000322234">
    <property type="component" value="Unassembled WGS sequence"/>
</dbReference>
<feature type="region of interest" description="Disordered" evidence="1">
    <location>
        <begin position="170"/>
        <end position="198"/>
    </location>
</feature>
<name>A0A6B0S0M3_9CETA</name>
<evidence type="ECO:0000313" key="3">
    <source>
        <dbReference type="Proteomes" id="UP000322234"/>
    </source>
</evidence>
<evidence type="ECO:0000256" key="1">
    <source>
        <dbReference type="SAM" id="MobiDB-lite"/>
    </source>
</evidence>
<dbReference type="EMBL" id="VBQZ03000151">
    <property type="protein sequence ID" value="MXQ96009.1"/>
    <property type="molecule type" value="Genomic_DNA"/>
</dbReference>
<protein>
    <submittedName>
        <fullName evidence="2">Uncharacterized protein</fullName>
    </submittedName>
</protein>
<dbReference type="AlphaFoldDB" id="A0A6B0S0M3"/>
<feature type="compositionally biased region" description="Basic and acidic residues" evidence="1">
    <location>
        <begin position="171"/>
        <end position="186"/>
    </location>
</feature>
<organism evidence="2 3">
    <name type="scientific">Bos mutus</name>
    <name type="common">wild yak</name>
    <dbReference type="NCBI Taxonomy" id="72004"/>
    <lineage>
        <taxon>Eukaryota</taxon>
        <taxon>Metazoa</taxon>
        <taxon>Chordata</taxon>
        <taxon>Craniata</taxon>
        <taxon>Vertebrata</taxon>
        <taxon>Euteleostomi</taxon>
        <taxon>Mammalia</taxon>
        <taxon>Eutheria</taxon>
        <taxon>Laurasiatheria</taxon>
        <taxon>Artiodactyla</taxon>
        <taxon>Ruminantia</taxon>
        <taxon>Pecora</taxon>
        <taxon>Bovidae</taxon>
        <taxon>Bovinae</taxon>
        <taxon>Bos</taxon>
    </lineage>
</organism>
<proteinExistence type="predicted"/>
<gene>
    <name evidence="2" type="ORF">E5288_WYG022254</name>
</gene>